<sequence>MQFYWLKRVENPQCSGGYDFGHQWGLPGVHCPMCNDTWASTGETYPSVDLSQLPAEEQRKYLPRVEENYEEFERLREQVRPLVPPGARLWPGTQFGPLIGRAQGEFGPLVLFYVWEPLMRREPMERLQAEGLKGLKGCRTALRFRKKNPPEFLEMELLLRGRLHPGCLPELTPPCPQCKGGSASWPEEPVLDASTLPQDLDLFRLADFMRVIVTERFVEAVQRLSYAQDLAFQQLPVRGG</sequence>
<keyword evidence="2" id="KW-1185">Reference proteome</keyword>
<name>A0A085WTW6_9BACT</name>
<dbReference type="AlphaFoldDB" id="A0A085WTW6"/>
<evidence type="ECO:0000313" key="2">
    <source>
        <dbReference type="Proteomes" id="UP000028725"/>
    </source>
</evidence>
<proteinExistence type="predicted"/>
<dbReference type="Proteomes" id="UP000028725">
    <property type="component" value="Unassembled WGS sequence"/>
</dbReference>
<gene>
    <name evidence="1" type="ORF">DB31_3259</name>
</gene>
<evidence type="ECO:0000313" key="1">
    <source>
        <dbReference type="EMBL" id="KFE71129.1"/>
    </source>
</evidence>
<accession>A0A085WTW6</accession>
<dbReference type="NCBIfam" id="TIGR02264">
    <property type="entry name" value="gmx_para_CXXCG"/>
    <property type="match status" value="1"/>
</dbReference>
<evidence type="ECO:0008006" key="3">
    <source>
        <dbReference type="Google" id="ProtNLM"/>
    </source>
</evidence>
<dbReference type="RefSeq" id="WP_044182685.1">
    <property type="nucleotide sequence ID" value="NZ_JMCB01000002.1"/>
</dbReference>
<comment type="caution">
    <text evidence="1">The sequence shown here is derived from an EMBL/GenBank/DDBJ whole genome shotgun (WGS) entry which is preliminary data.</text>
</comment>
<reference evidence="1 2" key="1">
    <citation type="submission" date="2014-04" db="EMBL/GenBank/DDBJ databases">
        <title>Genome assembly of Hyalangium minutum DSM 14724.</title>
        <authorList>
            <person name="Sharma G."/>
            <person name="Subramanian S."/>
        </authorList>
    </citation>
    <scope>NUCLEOTIDE SEQUENCE [LARGE SCALE GENOMIC DNA]</scope>
    <source>
        <strain evidence="1 2">DSM 14724</strain>
    </source>
</reference>
<dbReference type="Pfam" id="PF09535">
    <property type="entry name" value="Gmx_para_CXXCG"/>
    <property type="match status" value="1"/>
</dbReference>
<dbReference type="EMBL" id="JMCB01000002">
    <property type="protein sequence ID" value="KFE71129.1"/>
    <property type="molecule type" value="Genomic_DNA"/>
</dbReference>
<organism evidence="1 2">
    <name type="scientific">Hyalangium minutum</name>
    <dbReference type="NCBI Taxonomy" id="394096"/>
    <lineage>
        <taxon>Bacteria</taxon>
        <taxon>Pseudomonadati</taxon>
        <taxon>Myxococcota</taxon>
        <taxon>Myxococcia</taxon>
        <taxon>Myxococcales</taxon>
        <taxon>Cystobacterineae</taxon>
        <taxon>Archangiaceae</taxon>
        <taxon>Hyalangium</taxon>
    </lineage>
</organism>
<protein>
    <recommendedName>
        <fullName evidence="3">Double-CXXCG motif protein</fullName>
    </recommendedName>
</protein>
<dbReference type="OrthoDB" id="5513099at2"/>
<dbReference type="InterPro" id="IPR011750">
    <property type="entry name" value="Gmx_para_CXXCG"/>
</dbReference>
<dbReference type="STRING" id="394096.DB31_3259"/>